<comment type="caution">
    <text evidence="1">The sequence shown here is derived from an EMBL/GenBank/DDBJ whole genome shotgun (WGS) entry which is preliminary data.</text>
</comment>
<keyword evidence="2" id="KW-1185">Reference proteome</keyword>
<gene>
    <name evidence="1" type="ORF">GPLA_3862</name>
</gene>
<dbReference type="Proteomes" id="UP000006322">
    <property type="component" value="Unassembled WGS sequence"/>
</dbReference>
<evidence type="ECO:0000313" key="1">
    <source>
        <dbReference type="EMBL" id="GAC34742.1"/>
    </source>
</evidence>
<evidence type="ECO:0000313" key="2">
    <source>
        <dbReference type="Proteomes" id="UP000006322"/>
    </source>
</evidence>
<proteinExistence type="predicted"/>
<dbReference type="EMBL" id="BAER01000115">
    <property type="protein sequence ID" value="GAC34742.1"/>
    <property type="molecule type" value="Genomic_DNA"/>
</dbReference>
<sequence length="46" mass="4994">MANCNLGCTDDGSCMELSLLLLDHATALLAKKQDEAKGVTVHFYHD</sequence>
<reference evidence="2" key="1">
    <citation type="journal article" date="2014" name="Environ. Microbiol.">
        <title>Comparative genomics of the marine bacterial genus Glaciecola reveals the high degree of genomic diversity and genomic characteristic for cold adaptation.</title>
        <authorList>
            <person name="Qin Q.L."/>
            <person name="Xie B.B."/>
            <person name="Yu Y."/>
            <person name="Shu Y.L."/>
            <person name="Rong J.C."/>
            <person name="Zhang Y.J."/>
            <person name="Zhao D.L."/>
            <person name="Chen X.L."/>
            <person name="Zhang X.Y."/>
            <person name="Chen B."/>
            <person name="Zhou B.C."/>
            <person name="Zhang Y.Z."/>
        </authorList>
    </citation>
    <scope>NUCLEOTIDE SEQUENCE [LARGE SCALE GENOMIC DNA]</scope>
    <source>
        <strain evidence="2">LMG 21857</strain>
    </source>
</reference>
<protein>
    <submittedName>
        <fullName evidence="1">Uncharacterized protein</fullName>
    </submittedName>
</protein>
<name>K6ZWW5_9ALTE</name>
<organism evidence="1 2">
    <name type="scientific">Paraglaciecola polaris LMG 21857</name>
    <dbReference type="NCBI Taxonomy" id="1129793"/>
    <lineage>
        <taxon>Bacteria</taxon>
        <taxon>Pseudomonadati</taxon>
        <taxon>Pseudomonadota</taxon>
        <taxon>Gammaproteobacteria</taxon>
        <taxon>Alteromonadales</taxon>
        <taxon>Alteromonadaceae</taxon>
        <taxon>Paraglaciecola</taxon>
    </lineage>
</organism>
<accession>K6ZWW5</accession>
<dbReference type="AlphaFoldDB" id="K6ZWW5"/>